<keyword evidence="3" id="KW-1185">Reference proteome</keyword>
<name>A0A7J9D6Q8_GOSGO</name>
<evidence type="ECO:0000313" key="3">
    <source>
        <dbReference type="Proteomes" id="UP000593579"/>
    </source>
</evidence>
<feature type="transmembrane region" description="Helical" evidence="1">
    <location>
        <begin position="43"/>
        <end position="64"/>
    </location>
</feature>
<proteinExistence type="predicted"/>
<dbReference type="EMBL" id="JABEZY010274549">
    <property type="protein sequence ID" value="MBA0756423.1"/>
    <property type="molecule type" value="Genomic_DNA"/>
</dbReference>
<evidence type="ECO:0000313" key="2">
    <source>
        <dbReference type="EMBL" id="MBA0756423.1"/>
    </source>
</evidence>
<gene>
    <name evidence="2" type="ORF">Gogos_021822</name>
</gene>
<dbReference type="Proteomes" id="UP000593579">
    <property type="component" value="Unassembled WGS sequence"/>
</dbReference>
<keyword evidence="1" id="KW-0472">Membrane</keyword>
<sequence>MFTISKPKNKFTSVGCDTCATIMAEYEVSFNDFQILMSAKIQASIIVFLKGIALIRWEIILVHLESLSGYGDGRKDGTGCIPNVVNVIRISTVTSLSVLVAIVGSLWLFFIRKKRKLFNMKKKILLEKWWFTVTARAK</sequence>
<comment type="caution">
    <text evidence="2">The sequence shown here is derived from an EMBL/GenBank/DDBJ whole genome shotgun (WGS) entry which is preliminary data.</text>
</comment>
<keyword evidence="1" id="KW-0812">Transmembrane</keyword>
<dbReference type="OrthoDB" id="10579291at2759"/>
<dbReference type="AlphaFoldDB" id="A0A7J9D6Q8"/>
<keyword evidence="1" id="KW-1133">Transmembrane helix</keyword>
<feature type="transmembrane region" description="Helical" evidence="1">
    <location>
        <begin position="84"/>
        <end position="111"/>
    </location>
</feature>
<evidence type="ECO:0000256" key="1">
    <source>
        <dbReference type="SAM" id="Phobius"/>
    </source>
</evidence>
<reference evidence="2 3" key="1">
    <citation type="journal article" date="2019" name="Genome Biol. Evol.">
        <title>Insights into the evolution of the New World diploid cottons (Gossypium, subgenus Houzingenia) based on genome sequencing.</title>
        <authorList>
            <person name="Grover C.E."/>
            <person name="Arick M.A. 2nd"/>
            <person name="Thrash A."/>
            <person name="Conover J.L."/>
            <person name="Sanders W.S."/>
            <person name="Peterson D.G."/>
            <person name="Frelichowski J.E."/>
            <person name="Scheffler J.A."/>
            <person name="Scheffler B.E."/>
            <person name="Wendel J.F."/>
        </authorList>
    </citation>
    <scope>NUCLEOTIDE SEQUENCE [LARGE SCALE GENOMIC DNA]</scope>
    <source>
        <strain evidence="2">5</strain>
        <tissue evidence="2">Leaf</tissue>
    </source>
</reference>
<organism evidence="2 3">
    <name type="scientific">Gossypium gossypioides</name>
    <name type="common">Mexican cotton</name>
    <name type="synonym">Selera gossypioides</name>
    <dbReference type="NCBI Taxonomy" id="34282"/>
    <lineage>
        <taxon>Eukaryota</taxon>
        <taxon>Viridiplantae</taxon>
        <taxon>Streptophyta</taxon>
        <taxon>Embryophyta</taxon>
        <taxon>Tracheophyta</taxon>
        <taxon>Spermatophyta</taxon>
        <taxon>Magnoliopsida</taxon>
        <taxon>eudicotyledons</taxon>
        <taxon>Gunneridae</taxon>
        <taxon>Pentapetalae</taxon>
        <taxon>rosids</taxon>
        <taxon>malvids</taxon>
        <taxon>Malvales</taxon>
        <taxon>Malvaceae</taxon>
        <taxon>Malvoideae</taxon>
        <taxon>Gossypium</taxon>
    </lineage>
</organism>
<accession>A0A7J9D6Q8</accession>
<protein>
    <submittedName>
        <fullName evidence="2">Uncharacterized protein</fullName>
    </submittedName>
</protein>